<dbReference type="EMBL" id="CP022355">
    <property type="protein sequence ID" value="ASK77916.1"/>
    <property type="molecule type" value="Genomic_DNA"/>
</dbReference>
<dbReference type="AlphaFoldDB" id="A0A220VCG4"/>
<evidence type="ECO:0000313" key="2">
    <source>
        <dbReference type="Proteomes" id="UP000242175"/>
    </source>
</evidence>
<proteinExistence type="predicted"/>
<dbReference type="KEGG" id="pmai:CF386_02060"/>
<dbReference type="GO" id="GO:0008270">
    <property type="term" value="F:zinc ion binding"/>
    <property type="evidence" value="ECO:0007669"/>
    <property type="project" value="InterPro"/>
</dbReference>
<protein>
    <submittedName>
        <fullName evidence="1">DNA gyrase inhibitor YacG</fullName>
    </submittedName>
</protein>
<sequence>MLMKKNINLCRKCKIKKIAEKYRPFCSERCKLLDFDEWISEKKII</sequence>
<accession>A0A220VCG4</accession>
<gene>
    <name evidence="1" type="ORF">CF386_02060</name>
</gene>
<evidence type="ECO:0000313" key="1">
    <source>
        <dbReference type="EMBL" id="ASK77916.1"/>
    </source>
</evidence>
<dbReference type="Proteomes" id="UP000242175">
    <property type="component" value="Chromosome large"/>
</dbReference>
<dbReference type="Pfam" id="PF03884">
    <property type="entry name" value="YacG"/>
    <property type="match status" value="1"/>
</dbReference>
<dbReference type="SUPFAM" id="SSF57716">
    <property type="entry name" value="Glucocorticoid receptor-like (DNA-binding domain)"/>
    <property type="match status" value="1"/>
</dbReference>
<dbReference type="Gene3D" id="3.30.50.10">
    <property type="entry name" value="Erythroid Transcription Factor GATA-1, subunit A"/>
    <property type="match status" value="1"/>
</dbReference>
<dbReference type="GO" id="GO:0006355">
    <property type="term" value="P:regulation of DNA-templated transcription"/>
    <property type="evidence" value="ECO:0007669"/>
    <property type="project" value="InterPro"/>
</dbReference>
<reference evidence="1 2" key="1">
    <citation type="journal article" date="2016" name="Int. J. Syst. Evol. Microbiol.">
        <title>Paraphotobacterium marinum gen. nov., sp. nov., a member of the family Vibrionaceae, isolated from surface seawater.</title>
        <authorList>
            <person name="Huang Z."/>
            <person name="Dong C."/>
            <person name="Shao Z."/>
        </authorList>
    </citation>
    <scope>NUCLEOTIDE SEQUENCE [LARGE SCALE GENOMIC DNA]</scope>
    <source>
        <strain evidence="1 2">NSCS20N07D</strain>
    </source>
</reference>
<keyword evidence="2" id="KW-1185">Reference proteome</keyword>
<organism evidence="1 2">
    <name type="scientific">Paraphotobacterium marinum</name>
    <dbReference type="NCBI Taxonomy" id="1755811"/>
    <lineage>
        <taxon>Bacteria</taxon>
        <taxon>Pseudomonadati</taxon>
        <taxon>Pseudomonadota</taxon>
        <taxon>Gammaproteobacteria</taxon>
        <taxon>Vibrionales</taxon>
        <taxon>Vibrionaceae</taxon>
        <taxon>Paraphotobacterium</taxon>
    </lineage>
</organism>
<name>A0A220VCG4_9GAMM</name>
<dbReference type="InterPro" id="IPR013088">
    <property type="entry name" value="Znf_NHR/GATA"/>
</dbReference>
<dbReference type="InterPro" id="IPR005584">
    <property type="entry name" value="DNA_gyrase_inhibitor_YacG"/>
</dbReference>